<name>A0AAV6TET6_9ARAC</name>
<proteinExistence type="predicted"/>
<feature type="region of interest" description="Disordered" evidence="1">
    <location>
        <begin position="1"/>
        <end position="71"/>
    </location>
</feature>
<evidence type="ECO:0000256" key="1">
    <source>
        <dbReference type="SAM" id="MobiDB-lite"/>
    </source>
</evidence>
<accession>A0AAV6TET6</accession>
<reference evidence="2 3" key="1">
    <citation type="journal article" date="2022" name="Nat. Ecol. Evol.">
        <title>A masculinizing supergene underlies an exaggerated male reproductive morph in a spider.</title>
        <authorList>
            <person name="Hendrickx F."/>
            <person name="De Corte Z."/>
            <person name="Sonet G."/>
            <person name="Van Belleghem S.M."/>
            <person name="Kostlbacher S."/>
            <person name="Vangestel C."/>
        </authorList>
    </citation>
    <scope>NUCLEOTIDE SEQUENCE [LARGE SCALE GENOMIC DNA]</scope>
    <source>
        <strain evidence="2">W744_W776</strain>
    </source>
</reference>
<dbReference type="Proteomes" id="UP000827092">
    <property type="component" value="Unassembled WGS sequence"/>
</dbReference>
<gene>
    <name evidence="2" type="ORF">JTE90_028036</name>
</gene>
<comment type="caution">
    <text evidence="2">The sequence shown here is derived from an EMBL/GenBank/DDBJ whole genome shotgun (WGS) entry which is preliminary data.</text>
</comment>
<dbReference type="AlphaFoldDB" id="A0AAV6TET6"/>
<evidence type="ECO:0000313" key="3">
    <source>
        <dbReference type="Proteomes" id="UP000827092"/>
    </source>
</evidence>
<protein>
    <submittedName>
        <fullName evidence="2">Uncharacterized protein</fullName>
    </submittedName>
</protein>
<dbReference type="EMBL" id="JAFNEN010005626">
    <property type="protein sequence ID" value="KAG8170323.1"/>
    <property type="molecule type" value="Genomic_DNA"/>
</dbReference>
<sequence length="71" mass="7760">MKPHKRGFGLPRQSDDGQKSRNSFKECVTTPPTEENLALKMEDAPALGPKPGPRKKAEFPRPRGGFPAGSE</sequence>
<keyword evidence="3" id="KW-1185">Reference proteome</keyword>
<organism evidence="2 3">
    <name type="scientific">Oedothorax gibbosus</name>
    <dbReference type="NCBI Taxonomy" id="931172"/>
    <lineage>
        <taxon>Eukaryota</taxon>
        <taxon>Metazoa</taxon>
        <taxon>Ecdysozoa</taxon>
        <taxon>Arthropoda</taxon>
        <taxon>Chelicerata</taxon>
        <taxon>Arachnida</taxon>
        <taxon>Araneae</taxon>
        <taxon>Araneomorphae</taxon>
        <taxon>Entelegynae</taxon>
        <taxon>Araneoidea</taxon>
        <taxon>Linyphiidae</taxon>
        <taxon>Erigoninae</taxon>
        <taxon>Oedothorax</taxon>
    </lineage>
</organism>
<evidence type="ECO:0000313" key="2">
    <source>
        <dbReference type="EMBL" id="KAG8170323.1"/>
    </source>
</evidence>